<evidence type="ECO:0000256" key="8">
    <source>
        <dbReference type="ARBA" id="ARBA00023136"/>
    </source>
</evidence>
<feature type="transmembrane region" description="Helical" evidence="13">
    <location>
        <begin position="134"/>
        <end position="155"/>
    </location>
</feature>
<evidence type="ECO:0000256" key="1">
    <source>
        <dbReference type="ARBA" id="ARBA00004141"/>
    </source>
</evidence>
<proteinExistence type="inferred from homology"/>
<comment type="similarity">
    <text evidence="2">Belongs to the DsbB family. BdbC subfamily.</text>
</comment>
<keyword evidence="3" id="KW-0813">Transport</keyword>
<keyword evidence="4 13" id="KW-0812">Transmembrane</keyword>
<dbReference type="Pfam" id="PF02600">
    <property type="entry name" value="DsbB"/>
    <property type="match status" value="1"/>
</dbReference>
<evidence type="ECO:0008006" key="16">
    <source>
        <dbReference type="Google" id="ProtNLM"/>
    </source>
</evidence>
<keyword evidence="9" id="KW-1015">Disulfide bond</keyword>
<evidence type="ECO:0000256" key="6">
    <source>
        <dbReference type="ARBA" id="ARBA00022989"/>
    </source>
</evidence>
<reference evidence="14" key="2">
    <citation type="submission" date="2020-09" db="EMBL/GenBank/DDBJ databases">
        <authorList>
            <person name="Sun Q."/>
            <person name="Ohkuma M."/>
        </authorList>
    </citation>
    <scope>NUCLEOTIDE SEQUENCE</scope>
    <source>
        <strain evidence="14">JCM 18487</strain>
    </source>
</reference>
<feature type="region of interest" description="Disordered" evidence="12">
    <location>
        <begin position="1"/>
        <end position="23"/>
    </location>
</feature>
<evidence type="ECO:0000313" key="15">
    <source>
        <dbReference type="Proteomes" id="UP000637695"/>
    </source>
</evidence>
<keyword evidence="8 13" id="KW-0472">Membrane</keyword>
<comment type="caution">
    <text evidence="14">The sequence shown here is derived from an EMBL/GenBank/DDBJ whole genome shotgun (WGS) entry which is preliminary data.</text>
</comment>
<dbReference type="GO" id="GO:0006457">
    <property type="term" value="P:protein folding"/>
    <property type="evidence" value="ECO:0007669"/>
    <property type="project" value="InterPro"/>
</dbReference>
<dbReference type="GO" id="GO:0015035">
    <property type="term" value="F:protein-disulfide reductase activity"/>
    <property type="evidence" value="ECO:0007669"/>
    <property type="project" value="InterPro"/>
</dbReference>
<sequence>MKRQAAPSQANATGSPSENGVHPAHPRAACRTWLYLAWVTSLAATLGSLFLSLVLGAVPCTLCWYQRICMFPLPVMLGIAVYHDDAGVTRYALPLALGGAAIALTQWLEQLIPGLGRVIPCAPQTPCTSDPLHLFGFIRVPLLSLLAFVIIAGCLDRVRRTERLRPRASRPSA</sequence>
<dbReference type="Proteomes" id="UP000637695">
    <property type="component" value="Unassembled WGS sequence"/>
</dbReference>
<dbReference type="PANTHER" id="PTHR43469">
    <property type="entry name" value="DISULFIDE FORMATION PROTEIN-RELATED"/>
    <property type="match status" value="1"/>
</dbReference>
<dbReference type="AlphaFoldDB" id="A0A917K8Q5"/>
<feature type="compositionally biased region" description="Polar residues" evidence="12">
    <location>
        <begin position="1"/>
        <end position="18"/>
    </location>
</feature>
<dbReference type="PANTHER" id="PTHR43469:SF1">
    <property type="entry name" value="SPBETA PROPHAGE-DERIVED DISULFIDE BOND FORMATION PROTEIN B"/>
    <property type="match status" value="1"/>
</dbReference>
<dbReference type="InterPro" id="IPR003752">
    <property type="entry name" value="DiS_bond_form_DsbB/BdbC"/>
</dbReference>
<dbReference type="Gene3D" id="1.20.1550.10">
    <property type="entry name" value="DsbB-like"/>
    <property type="match status" value="1"/>
</dbReference>
<dbReference type="EMBL" id="BMOY01000010">
    <property type="protein sequence ID" value="GGJ02208.1"/>
    <property type="molecule type" value="Genomic_DNA"/>
</dbReference>
<accession>A0A917K8Q5</accession>
<keyword evidence="11" id="KW-0676">Redox-active center</keyword>
<keyword evidence="6 13" id="KW-1133">Transmembrane helix</keyword>
<comment type="subcellular location">
    <subcellularLocation>
        <location evidence="1">Membrane</location>
        <topology evidence="1">Multi-pass membrane protein</topology>
    </subcellularLocation>
</comment>
<dbReference type="InterPro" id="IPR023380">
    <property type="entry name" value="DsbB-like_sf"/>
</dbReference>
<evidence type="ECO:0000313" key="14">
    <source>
        <dbReference type="EMBL" id="GGJ02208.1"/>
    </source>
</evidence>
<evidence type="ECO:0000256" key="5">
    <source>
        <dbReference type="ARBA" id="ARBA00022982"/>
    </source>
</evidence>
<reference evidence="14" key="1">
    <citation type="journal article" date="2014" name="Int. J. Syst. Evol. Microbiol.">
        <title>Complete genome sequence of Corynebacterium casei LMG S-19264T (=DSM 44701T), isolated from a smear-ripened cheese.</title>
        <authorList>
            <consortium name="US DOE Joint Genome Institute (JGI-PGF)"/>
            <person name="Walter F."/>
            <person name="Albersmeier A."/>
            <person name="Kalinowski J."/>
            <person name="Ruckert C."/>
        </authorList>
    </citation>
    <scope>NUCLEOTIDE SEQUENCE</scope>
    <source>
        <strain evidence="14">JCM 18487</strain>
    </source>
</reference>
<keyword evidence="7" id="KW-0560">Oxidoreductase</keyword>
<evidence type="ECO:0000256" key="3">
    <source>
        <dbReference type="ARBA" id="ARBA00022448"/>
    </source>
</evidence>
<keyword evidence="5" id="KW-0249">Electron transport</keyword>
<evidence type="ECO:0000256" key="9">
    <source>
        <dbReference type="ARBA" id="ARBA00023157"/>
    </source>
</evidence>
<evidence type="ECO:0000256" key="4">
    <source>
        <dbReference type="ARBA" id="ARBA00022692"/>
    </source>
</evidence>
<dbReference type="GO" id="GO:0016020">
    <property type="term" value="C:membrane"/>
    <property type="evidence" value="ECO:0007669"/>
    <property type="project" value="UniProtKB-SubCell"/>
</dbReference>
<keyword evidence="10" id="KW-0143">Chaperone</keyword>
<keyword evidence="15" id="KW-1185">Reference proteome</keyword>
<feature type="transmembrane region" description="Helical" evidence="13">
    <location>
        <begin position="33"/>
        <end position="58"/>
    </location>
</feature>
<evidence type="ECO:0000256" key="12">
    <source>
        <dbReference type="SAM" id="MobiDB-lite"/>
    </source>
</evidence>
<dbReference type="SUPFAM" id="SSF158442">
    <property type="entry name" value="DsbB-like"/>
    <property type="match status" value="1"/>
</dbReference>
<evidence type="ECO:0000256" key="2">
    <source>
        <dbReference type="ARBA" id="ARBA00007602"/>
    </source>
</evidence>
<evidence type="ECO:0000256" key="10">
    <source>
        <dbReference type="ARBA" id="ARBA00023186"/>
    </source>
</evidence>
<name>A0A917K8Q5_9BACL</name>
<organism evidence="14 15">
    <name type="scientific">Alicyclobacillus cellulosilyticus</name>
    <dbReference type="NCBI Taxonomy" id="1003997"/>
    <lineage>
        <taxon>Bacteria</taxon>
        <taxon>Bacillati</taxon>
        <taxon>Bacillota</taxon>
        <taxon>Bacilli</taxon>
        <taxon>Bacillales</taxon>
        <taxon>Alicyclobacillaceae</taxon>
        <taxon>Alicyclobacillus</taxon>
    </lineage>
</organism>
<evidence type="ECO:0000256" key="7">
    <source>
        <dbReference type="ARBA" id="ARBA00023002"/>
    </source>
</evidence>
<dbReference type="InterPro" id="IPR012187">
    <property type="entry name" value="Disulphide_bond_form_BdbC"/>
</dbReference>
<evidence type="ECO:0000256" key="13">
    <source>
        <dbReference type="SAM" id="Phobius"/>
    </source>
</evidence>
<evidence type="ECO:0000256" key="11">
    <source>
        <dbReference type="ARBA" id="ARBA00023284"/>
    </source>
</evidence>
<gene>
    <name evidence="14" type="ORF">GCM10010885_09410</name>
</gene>
<protein>
    <recommendedName>
        <fullName evidence="16">Disulfide bond formation protein DsbB</fullName>
    </recommendedName>
</protein>
<dbReference type="RefSeq" id="WP_188881452.1">
    <property type="nucleotide sequence ID" value="NZ_BMOY01000010.1"/>
</dbReference>
<dbReference type="HAMAP" id="MF_00287">
    <property type="entry name" value="BdbC"/>
    <property type="match status" value="1"/>
</dbReference>